<evidence type="ECO:0000256" key="2">
    <source>
        <dbReference type="ARBA" id="ARBA00010617"/>
    </source>
</evidence>
<dbReference type="OrthoDB" id="142769at2"/>
<dbReference type="GO" id="GO:0036199">
    <property type="term" value="F:cholest-4-en-3-one 26-monooxygenase activity"/>
    <property type="evidence" value="ECO:0007669"/>
    <property type="project" value="TreeGrafter"/>
</dbReference>
<dbReference type="InterPro" id="IPR001128">
    <property type="entry name" value="Cyt_P450"/>
</dbReference>
<dbReference type="GO" id="GO:0020037">
    <property type="term" value="F:heme binding"/>
    <property type="evidence" value="ECO:0007669"/>
    <property type="project" value="InterPro"/>
</dbReference>
<dbReference type="InterPro" id="IPR017972">
    <property type="entry name" value="Cyt_P450_CS"/>
</dbReference>
<evidence type="ECO:0000256" key="4">
    <source>
        <dbReference type="ARBA" id="ARBA00022723"/>
    </source>
</evidence>
<evidence type="ECO:0000256" key="5">
    <source>
        <dbReference type="ARBA" id="ARBA00023002"/>
    </source>
</evidence>
<dbReference type="CDD" id="cd20625">
    <property type="entry name" value="CYP164-like"/>
    <property type="match status" value="1"/>
</dbReference>
<dbReference type="EC" id="1.14.-.-" evidence="9"/>
<dbReference type="AlphaFoldDB" id="A0A378YN81"/>
<comment type="cofactor">
    <cofactor evidence="1">
        <name>heme</name>
        <dbReference type="ChEBI" id="CHEBI:30413"/>
    </cofactor>
</comment>
<dbReference type="EMBL" id="UGRY01000002">
    <property type="protein sequence ID" value="SUA78030.1"/>
    <property type="molecule type" value="Genomic_DNA"/>
</dbReference>
<dbReference type="SUPFAM" id="SSF48264">
    <property type="entry name" value="Cytochrome P450"/>
    <property type="match status" value="1"/>
</dbReference>
<evidence type="ECO:0000256" key="8">
    <source>
        <dbReference type="RuleBase" id="RU000461"/>
    </source>
</evidence>
<dbReference type="Gene3D" id="1.10.630.10">
    <property type="entry name" value="Cytochrome P450"/>
    <property type="match status" value="1"/>
</dbReference>
<dbReference type="Proteomes" id="UP000255467">
    <property type="component" value="Unassembled WGS sequence"/>
</dbReference>
<dbReference type="GO" id="GO:0005506">
    <property type="term" value="F:iron ion binding"/>
    <property type="evidence" value="ECO:0007669"/>
    <property type="project" value="InterPro"/>
</dbReference>
<evidence type="ECO:0000256" key="6">
    <source>
        <dbReference type="ARBA" id="ARBA00023004"/>
    </source>
</evidence>
<dbReference type="PRINTS" id="PR00385">
    <property type="entry name" value="P450"/>
</dbReference>
<reference evidence="9 10" key="1">
    <citation type="submission" date="2018-06" db="EMBL/GenBank/DDBJ databases">
        <authorList>
            <consortium name="Pathogen Informatics"/>
            <person name="Doyle S."/>
        </authorList>
    </citation>
    <scope>NUCLEOTIDE SEQUENCE [LARGE SCALE GENOMIC DNA]</scope>
    <source>
        <strain evidence="9 10">NCTC1934</strain>
    </source>
</reference>
<accession>A0A378YN81</accession>
<keyword evidence="3 8" id="KW-0349">Heme</keyword>
<dbReference type="PRINTS" id="PR00359">
    <property type="entry name" value="BP450"/>
</dbReference>
<keyword evidence="10" id="KW-1185">Reference proteome</keyword>
<dbReference type="STRING" id="1406858.GCA_000710895_05083"/>
<protein>
    <submittedName>
        <fullName evidence="9">Cytochrome P450 107B1</fullName>
        <ecNumber evidence="9">1.14.-.-</ecNumber>
    </submittedName>
</protein>
<dbReference type="PANTHER" id="PTHR46696">
    <property type="entry name" value="P450, PUTATIVE (EUROFUNG)-RELATED"/>
    <property type="match status" value="1"/>
</dbReference>
<evidence type="ECO:0000313" key="10">
    <source>
        <dbReference type="Proteomes" id="UP000255467"/>
    </source>
</evidence>
<keyword evidence="6 8" id="KW-0408">Iron</keyword>
<evidence type="ECO:0000256" key="3">
    <source>
        <dbReference type="ARBA" id="ARBA00022617"/>
    </source>
</evidence>
<name>A0A378YN81_9NOCA</name>
<evidence type="ECO:0000313" key="9">
    <source>
        <dbReference type="EMBL" id="SUA78030.1"/>
    </source>
</evidence>
<dbReference type="FunFam" id="1.10.630.10:FF:000018">
    <property type="entry name" value="Cytochrome P450 monooxygenase"/>
    <property type="match status" value="1"/>
</dbReference>
<dbReference type="Pfam" id="PF00067">
    <property type="entry name" value="p450"/>
    <property type="match status" value="1"/>
</dbReference>
<dbReference type="PANTHER" id="PTHR46696:SF4">
    <property type="entry name" value="BIOTIN BIOSYNTHESIS CYTOCHROME P450"/>
    <property type="match status" value="1"/>
</dbReference>
<evidence type="ECO:0000256" key="1">
    <source>
        <dbReference type="ARBA" id="ARBA00001971"/>
    </source>
</evidence>
<dbReference type="GO" id="GO:0006707">
    <property type="term" value="P:cholesterol catabolic process"/>
    <property type="evidence" value="ECO:0007669"/>
    <property type="project" value="TreeGrafter"/>
</dbReference>
<evidence type="ECO:0000256" key="7">
    <source>
        <dbReference type="ARBA" id="ARBA00023033"/>
    </source>
</evidence>
<dbReference type="InterPro" id="IPR002397">
    <property type="entry name" value="Cyt_P450_B"/>
</dbReference>
<keyword evidence="5 8" id="KW-0560">Oxidoreductase</keyword>
<dbReference type="RefSeq" id="WP_039818802.1">
    <property type="nucleotide sequence ID" value="NZ_UGRY01000002.1"/>
</dbReference>
<dbReference type="GO" id="GO:0008395">
    <property type="term" value="F:steroid hydroxylase activity"/>
    <property type="evidence" value="ECO:0007669"/>
    <property type="project" value="TreeGrafter"/>
</dbReference>
<organism evidence="9 10">
    <name type="scientific">Nocardia otitidiscaviarum</name>
    <dbReference type="NCBI Taxonomy" id="1823"/>
    <lineage>
        <taxon>Bacteria</taxon>
        <taxon>Bacillati</taxon>
        <taxon>Actinomycetota</taxon>
        <taxon>Actinomycetes</taxon>
        <taxon>Mycobacteriales</taxon>
        <taxon>Nocardiaceae</taxon>
        <taxon>Nocardia</taxon>
    </lineage>
</organism>
<comment type="similarity">
    <text evidence="2 8">Belongs to the cytochrome P450 family.</text>
</comment>
<proteinExistence type="inferred from homology"/>
<dbReference type="PROSITE" id="PS00086">
    <property type="entry name" value="CYTOCHROME_P450"/>
    <property type="match status" value="1"/>
</dbReference>
<keyword evidence="7 8" id="KW-0503">Monooxygenase</keyword>
<gene>
    <name evidence="9" type="ORF">NCTC1934_03274</name>
</gene>
<keyword evidence="4 8" id="KW-0479">Metal-binding</keyword>
<dbReference type="InterPro" id="IPR036396">
    <property type="entry name" value="Cyt_P450_sf"/>
</dbReference>
<sequence>MTLQYWLRWLSLQGVPRLVLRVQTMRGDTFAKMMGPQGISDPHPFIEHIRAQGRLVKTPLPWATCDYELARMILRDSRFGVRSSARIKIPAILQKFANRVPPPANPADPPAMLRLNPPEHTKMRKPVVSAFTPRAVGRLRDRVETVTEELLDALPSGGSVDLVETFASRVPIAIIFEILGMPDSDQDKFLFWGEEMTPMLDVGISWPRYHRAMRAAQELNDYLDQHIDRLRREPGEDILSTMIASGELDHYALKANASIIIGAGFETTANLIASAITLLLRHPEQLDRLRAEPELWPNAVEEVLRYEPPVFITARQALTDVELAGVPLHTGDMIMLSLAGANRDPAVFDDPQRFDITRPNAKEHLAFSSGVHSCFGANLARMEAAYALRALFERFPDMQAAAPPRLRQQLTFRGYGNVPVRLGRRAGSPRSVAG</sequence>